<protein>
    <recommendedName>
        <fullName evidence="9">Cx9C motif-containing protein 4</fullName>
    </recommendedName>
</protein>
<dbReference type="AlphaFoldDB" id="A0A2K1KEU0"/>
<gene>
    <name evidence="6" type="ORF">PHYPA_008666</name>
</gene>
<sequence length="67" mass="7407">MPVVKEPCKQQACDIQSCLTKNAFNPERCLQAILNLQKCCDACDNKSTHCASVKPLLQQITKKAKVS</sequence>
<reference evidence="6 8" key="2">
    <citation type="journal article" date="2018" name="Plant J.">
        <title>The Physcomitrella patens chromosome-scale assembly reveals moss genome structure and evolution.</title>
        <authorList>
            <person name="Lang D."/>
            <person name="Ullrich K.K."/>
            <person name="Murat F."/>
            <person name="Fuchs J."/>
            <person name="Jenkins J."/>
            <person name="Haas F.B."/>
            <person name="Piednoel M."/>
            <person name="Gundlach H."/>
            <person name="Van Bel M."/>
            <person name="Meyberg R."/>
            <person name="Vives C."/>
            <person name="Morata J."/>
            <person name="Symeonidi A."/>
            <person name="Hiss M."/>
            <person name="Muchero W."/>
            <person name="Kamisugi Y."/>
            <person name="Saleh O."/>
            <person name="Blanc G."/>
            <person name="Decker E.L."/>
            <person name="van Gessel N."/>
            <person name="Grimwood J."/>
            <person name="Hayes R.D."/>
            <person name="Graham S.W."/>
            <person name="Gunter L.E."/>
            <person name="McDaniel S.F."/>
            <person name="Hoernstein S.N.W."/>
            <person name="Larsson A."/>
            <person name="Li F.W."/>
            <person name="Perroud P.F."/>
            <person name="Phillips J."/>
            <person name="Ranjan P."/>
            <person name="Rokshar D.S."/>
            <person name="Rothfels C.J."/>
            <person name="Schneider L."/>
            <person name="Shu S."/>
            <person name="Stevenson D.W."/>
            <person name="Thummler F."/>
            <person name="Tillich M."/>
            <person name="Villarreal Aguilar J.C."/>
            <person name="Widiez T."/>
            <person name="Wong G.K."/>
            <person name="Wymore A."/>
            <person name="Zhang Y."/>
            <person name="Zimmer A.D."/>
            <person name="Quatrano R.S."/>
            <person name="Mayer K.F.X."/>
            <person name="Goodstein D."/>
            <person name="Casacuberta J.M."/>
            <person name="Vandepoele K."/>
            <person name="Reski R."/>
            <person name="Cuming A.C."/>
            <person name="Tuskan G.A."/>
            <person name="Maumus F."/>
            <person name="Salse J."/>
            <person name="Schmutz J."/>
            <person name="Rensing S.A."/>
        </authorList>
    </citation>
    <scope>NUCLEOTIDE SEQUENCE [LARGE SCALE GENOMIC DNA]</scope>
    <source>
        <strain evidence="7 8">cv. Gransden 2004</strain>
    </source>
</reference>
<dbReference type="PANTHER" id="PTHR15590">
    <property type="entry name" value="CX9C MOTIF-CONTAINING PROTEIN 4"/>
    <property type="match status" value="1"/>
</dbReference>
<dbReference type="Proteomes" id="UP000006727">
    <property type="component" value="Chromosome 6"/>
</dbReference>
<dbReference type="InterPro" id="IPR009069">
    <property type="entry name" value="Cys_alpha_HP_mot_SF"/>
</dbReference>
<evidence type="ECO:0000256" key="1">
    <source>
        <dbReference type="ARBA" id="ARBA00004173"/>
    </source>
</evidence>
<evidence type="ECO:0000313" key="8">
    <source>
        <dbReference type="Proteomes" id="UP000006727"/>
    </source>
</evidence>
<dbReference type="EnsemblPlants" id="Pp3c6_8240V3.1">
    <property type="protein sequence ID" value="Pp3c6_8240V3.1"/>
    <property type="gene ID" value="Pp3c6_8240"/>
</dbReference>
<keyword evidence="4 5" id="KW-1015">Disulfide bond</keyword>
<evidence type="ECO:0008006" key="9">
    <source>
        <dbReference type="Google" id="ProtNLM"/>
    </source>
</evidence>
<dbReference type="InterPro" id="IPR027179">
    <property type="entry name" value="CMC4"/>
</dbReference>
<feature type="disulfide bond" evidence="5">
    <location>
        <begin position="8"/>
        <end position="39"/>
    </location>
</feature>
<dbReference type="SUPFAM" id="SSF47072">
    <property type="entry name" value="Cysteine alpha-hairpin motif"/>
    <property type="match status" value="1"/>
</dbReference>
<dbReference type="Gramene" id="Pp3c6_8240V3.3">
    <property type="protein sequence ID" value="Pp3c6_8240V3.3"/>
    <property type="gene ID" value="Pp3c6_8240"/>
</dbReference>
<dbReference type="Gramene" id="Pp3c6_8240V3.1">
    <property type="protein sequence ID" value="Pp3c6_8240V3.1"/>
    <property type="gene ID" value="Pp3c6_8240"/>
</dbReference>
<reference evidence="7" key="3">
    <citation type="submission" date="2020-12" db="UniProtKB">
        <authorList>
            <consortium name="EnsemblPlants"/>
        </authorList>
    </citation>
    <scope>IDENTIFICATION</scope>
</reference>
<dbReference type="Pfam" id="PF08991">
    <property type="entry name" value="CMC4"/>
    <property type="match status" value="1"/>
</dbReference>
<dbReference type="OMA" id="CNYNSTH"/>
<evidence type="ECO:0000313" key="7">
    <source>
        <dbReference type="EnsemblPlants" id="Pp3c6_8240V3.1"/>
    </source>
</evidence>
<organism evidence="6">
    <name type="scientific">Physcomitrium patens</name>
    <name type="common">Spreading-leaved earth moss</name>
    <name type="synonym">Physcomitrella patens</name>
    <dbReference type="NCBI Taxonomy" id="3218"/>
    <lineage>
        <taxon>Eukaryota</taxon>
        <taxon>Viridiplantae</taxon>
        <taxon>Streptophyta</taxon>
        <taxon>Embryophyta</taxon>
        <taxon>Bryophyta</taxon>
        <taxon>Bryophytina</taxon>
        <taxon>Bryopsida</taxon>
        <taxon>Funariidae</taxon>
        <taxon>Funariales</taxon>
        <taxon>Funariaceae</taxon>
        <taxon>Physcomitrium</taxon>
    </lineage>
</organism>
<dbReference type="InParanoid" id="A0A2K1KEU0"/>
<feature type="disulfide bond" evidence="5">
    <location>
        <begin position="40"/>
        <end position="50"/>
    </location>
</feature>
<name>A0A2K1KEU0_PHYPA</name>
<dbReference type="PANTHER" id="PTHR15590:SF0">
    <property type="entry name" value="CX9C MOTIF-CONTAINING PROTEIN 4"/>
    <property type="match status" value="1"/>
</dbReference>
<evidence type="ECO:0000256" key="4">
    <source>
        <dbReference type="ARBA" id="ARBA00023157"/>
    </source>
</evidence>
<comment type="similarity">
    <text evidence="2">Belongs to the CMC4 family.</text>
</comment>
<dbReference type="Gene3D" id="1.10.287.1130">
    <property type="entry name" value="CytochromE C oxidase copper chaperone"/>
    <property type="match status" value="1"/>
</dbReference>
<evidence type="ECO:0000256" key="3">
    <source>
        <dbReference type="ARBA" id="ARBA00023128"/>
    </source>
</evidence>
<dbReference type="EnsemblPlants" id="Pp3c6_8240V3.3">
    <property type="protein sequence ID" value="Pp3c6_8240V3.3"/>
    <property type="gene ID" value="Pp3c6_8240"/>
</dbReference>
<keyword evidence="3" id="KW-0496">Mitochondrion</keyword>
<comment type="subcellular location">
    <subcellularLocation>
        <location evidence="1">Mitochondrion</location>
    </subcellularLocation>
</comment>
<dbReference type="FunCoup" id="A0A2K1KEU0">
    <property type="interactions" value="80"/>
</dbReference>
<evidence type="ECO:0000256" key="2">
    <source>
        <dbReference type="ARBA" id="ARBA00009858"/>
    </source>
</evidence>
<dbReference type="EMBL" id="ABEU02000006">
    <property type="protein sequence ID" value="PNR52292.1"/>
    <property type="molecule type" value="Genomic_DNA"/>
</dbReference>
<keyword evidence="8" id="KW-1185">Reference proteome</keyword>
<evidence type="ECO:0000256" key="5">
    <source>
        <dbReference type="PIRSR" id="PIRSR627179-50"/>
    </source>
</evidence>
<reference evidence="6 8" key="1">
    <citation type="journal article" date="2008" name="Science">
        <title>The Physcomitrella genome reveals evolutionary insights into the conquest of land by plants.</title>
        <authorList>
            <person name="Rensing S."/>
            <person name="Lang D."/>
            <person name="Zimmer A."/>
            <person name="Terry A."/>
            <person name="Salamov A."/>
            <person name="Shapiro H."/>
            <person name="Nishiyama T."/>
            <person name="Perroud P.-F."/>
            <person name="Lindquist E."/>
            <person name="Kamisugi Y."/>
            <person name="Tanahashi T."/>
            <person name="Sakakibara K."/>
            <person name="Fujita T."/>
            <person name="Oishi K."/>
            <person name="Shin-I T."/>
            <person name="Kuroki Y."/>
            <person name="Toyoda A."/>
            <person name="Suzuki Y."/>
            <person name="Hashimoto A."/>
            <person name="Yamaguchi K."/>
            <person name="Sugano A."/>
            <person name="Kohara Y."/>
            <person name="Fujiyama A."/>
            <person name="Anterola A."/>
            <person name="Aoki S."/>
            <person name="Ashton N."/>
            <person name="Barbazuk W.B."/>
            <person name="Barker E."/>
            <person name="Bennetzen J."/>
            <person name="Bezanilla M."/>
            <person name="Blankenship R."/>
            <person name="Cho S.H."/>
            <person name="Dutcher S."/>
            <person name="Estelle M."/>
            <person name="Fawcett J.A."/>
            <person name="Gundlach H."/>
            <person name="Hanada K."/>
            <person name="Heyl A."/>
            <person name="Hicks K.A."/>
            <person name="Hugh J."/>
            <person name="Lohr M."/>
            <person name="Mayer K."/>
            <person name="Melkozernov A."/>
            <person name="Murata T."/>
            <person name="Nelson D."/>
            <person name="Pils B."/>
            <person name="Prigge M."/>
            <person name="Reiss B."/>
            <person name="Renner T."/>
            <person name="Rombauts S."/>
            <person name="Rushton P."/>
            <person name="Sanderfoot A."/>
            <person name="Schween G."/>
            <person name="Shiu S.-H."/>
            <person name="Stueber K."/>
            <person name="Theodoulou F.L."/>
            <person name="Tu H."/>
            <person name="Van de Peer Y."/>
            <person name="Verrier P.J."/>
            <person name="Waters E."/>
            <person name="Wood A."/>
            <person name="Yang L."/>
            <person name="Cove D."/>
            <person name="Cuming A."/>
            <person name="Hasebe M."/>
            <person name="Lucas S."/>
            <person name="Mishler D.B."/>
            <person name="Reski R."/>
            <person name="Grigoriev I."/>
            <person name="Quatrano R.S."/>
            <person name="Boore J.L."/>
        </authorList>
    </citation>
    <scope>NUCLEOTIDE SEQUENCE [LARGE SCALE GENOMIC DNA]</scope>
    <source>
        <strain evidence="7 8">cv. Gransden 2004</strain>
    </source>
</reference>
<dbReference type="PaxDb" id="3218-PP1S282_69V6.1"/>
<dbReference type="GO" id="GO:0005739">
    <property type="term" value="C:mitochondrion"/>
    <property type="evidence" value="ECO:0007669"/>
    <property type="project" value="UniProtKB-SubCell"/>
</dbReference>
<evidence type="ECO:0000313" key="6">
    <source>
        <dbReference type="EMBL" id="PNR52292.1"/>
    </source>
</evidence>
<proteinExistence type="inferred from homology"/>
<accession>A0A2K1KEU0</accession>
<feature type="disulfide bond" evidence="5">
    <location>
        <begin position="18"/>
        <end position="29"/>
    </location>
</feature>